<protein>
    <submittedName>
        <fullName evidence="1">Uncharacterized protein</fullName>
    </submittedName>
</protein>
<evidence type="ECO:0000313" key="1">
    <source>
        <dbReference type="EnsemblPlants" id="AVESA.00010b.r2.6DG1183380.1.CDS"/>
    </source>
</evidence>
<reference evidence="1" key="1">
    <citation type="submission" date="2021-05" db="EMBL/GenBank/DDBJ databases">
        <authorList>
            <person name="Scholz U."/>
            <person name="Mascher M."/>
            <person name="Fiebig A."/>
        </authorList>
    </citation>
    <scope>NUCLEOTIDE SEQUENCE [LARGE SCALE GENOMIC DNA]</scope>
</reference>
<organism evidence="1 2">
    <name type="scientific">Avena sativa</name>
    <name type="common">Oat</name>
    <dbReference type="NCBI Taxonomy" id="4498"/>
    <lineage>
        <taxon>Eukaryota</taxon>
        <taxon>Viridiplantae</taxon>
        <taxon>Streptophyta</taxon>
        <taxon>Embryophyta</taxon>
        <taxon>Tracheophyta</taxon>
        <taxon>Spermatophyta</taxon>
        <taxon>Magnoliopsida</taxon>
        <taxon>Liliopsida</taxon>
        <taxon>Poales</taxon>
        <taxon>Poaceae</taxon>
        <taxon>BOP clade</taxon>
        <taxon>Pooideae</taxon>
        <taxon>Poodae</taxon>
        <taxon>Poeae</taxon>
        <taxon>Poeae Chloroplast Group 1 (Aveneae type)</taxon>
        <taxon>Aveninae</taxon>
        <taxon>Avena</taxon>
    </lineage>
</organism>
<dbReference type="EnsemblPlants" id="AVESA.00010b.r2.6DG1183380.1">
    <property type="protein sequence ID" value="AVESA.00010b.r2.6DG1183380.1.CDS"/>
    <property type="gene ID" value="AVESA.00010b.r2.6DG1183380"/>
</dbReference>
<sequence length="153" mass="17399">MILSKRTNAAIPDMPLLETIDVLDAYEDEYGGVVVDPTFLPNTLNAFSASLQSSLSYWCEQGKRGVWLKILEDQADLVPIVIKARFTYHHAEPGYVMLTFWLLDGPVALPSISLHQIGVGAFVMNEKQEVLVVKRKKMSITLLRHLEDPYWFY</sequence>
<accession>A0ACD5ZJW9</accession>
<name>A0ACD5ZJW9_AVESA</name>
<reference evidence="1" key="2">
    <citation type="submission" date="2025-09" db="UniProtKB">
        <authorList>
            <consortium name="EnsemblPlants"/>
        </authorList>
    </citation>
    <scope>IDENTIFICATION</scope>
</reference>
<dbReference type="Proteomes" id="UP001732700">
    <property type="component" value="Chromosome 6D"/>
</dbReference>
<keyword evidence="2" id="KW-1185">Reference proteome</keyword>
<proteinExistence type="predicted"/>
<evidence type="ECO:0000313" key="2">
    <source>
        <dbReference type="Proteomes" id="UP001732700"/>
    </source>
</evidence>